<reference evidence="2 3" key="1">
    <citation type="submission" date="2022-09" db="EMBL/GenBank/DDBJ databases">
        <authorList>
            <person name="Palmer J.M."/>
        </authorList>
    </citation>
    <scope>NUCLEOTIDE SEQUENCE [LARGE SCALE GENOMIC DNA]</scope>
    <source>
        <strain evidence="2 3">DSM 7382</strain>
    </source>
</reference>
<feature type="compositionally biased region" description="Polar residues" evidence="1">
    <location>
        <begin position="11"/>
        <end position="43"/>
    </location>
</feature>
<comment type="caution">
    <text evidence="2">The sequence shown here is derived from an EMBL/GenBank/DDBJ whole genome shotgun (WGS) entry which is preliminary data.</text>
</comment>
<dbReference type="EMBL" id="JASBNA010000030">
    <property type="protein sequence ID" value="KAK7683634.1"/>
    <property type="molecule type" value="Genomic_DNA"/>
</dbReference>
<protein>
    <recommendedName>
        <fullName evidence="4">F-box domain-containing protein</fullName>
    </recommendedName>
</protein>
<feature type="region of interest" description="Disordered" evidence="1">
    <location>
        <begin position="1"/>
        <end position="70"/>
    </location>
</feature>
<name>A0AAW0FZN6_9APHY</name>
<evidence type="ECO:0000313" key="3">
    <source>
        <dbReference type="Proteomes" id="UP001385951"/>
    </source>
</evidence>
<gene>
    <name evidence="2" type="ORF">QCA50_013472</name>
</gene>
<evidence type="ECO:0008006" key="4">
    <source>
        <dbReference type="Google" id="ProtNLM"/>
    </source>
</evidence>
<evidence type="ECO:0000313" key="2">
    <source>
        <dbReference type="EMBL" id="KAK7683634.1"/>
    </source>
</evidence>
<proteinExistence type="predicted"/>
<evidence type="ECO:0000256" key="1">
    <source>
        <dbReference type="SAM" id="MobiDB-lite"/>
    </source>
</evidence>
<organism evidence="2 3">
    <name type="scientific">Cerrena zonata</name>
    <dbReference type="NCBI Taxonomy" id="2478898"/>
    <lineage>
        <taxon>Eukaryota</taxon>
        <taxon>Fungi</taxon>
        <taxon>Dikarya</taxon>
        <taxon>Basidiomycota</taxon>
        <taxon>Agaricomycotina</taxon>
        <taxon>Agaricomycetes</taxon>
        <taxon>Polyporales</taxon>
        <taxon>Cerrenaceae</taxon>
        <taxon>Cerrena</taxon>
    </lineage>
</organism>
<keyword evidence="3" id="KW-1185">Reference proteome</keyword>
<dbReference type="Proteomes" id="UP001385951">
    <property type="component" value="Unassembled WGS sequence"/>
</dbReference>
<feature type="compositionally biased region" description="Low complexity" evidence="1">
    <location>
        <begin position="55"/>
        <end position="69"/>
    </location>
</feature>
<sequence length="103" mass="11246">MLCQSKRQKAFNETSLNTVEDQLEASSGTSMAKPQRNLYSHNSGPPRVAGLNPPAAGQNKTKQANKQQTSDALPDMLINILLEVLSQLYPSDLLHIARTTKAL</sequence>
<accession>A0AAW0FZN6</accession>
<dbReference type="AlphaFoldDB" id="A0AAW0FZN6"/>